<dbReference type="Pfam" id="PF02630">
    <property type="entry name" value="SCO1-SenC"/>
    <property type="match status" value="1"/>
</dbReference>
<keyword evidence="3" id="KW-0479">Metal-binding</keyword>
<organism evidence="7 8">
    <name type="scientific">endosymbiont of Riftia pachyptila</name>
    <name type="common">vent Ph05</name>
    <dbReference type="NCBI Taxonomy" id="1048808"/>
    <lineage>
        <taxon>Bacteria</taxon>
        <taxon>Pseudomonadati</taxon>
        <taxon>Pseudomonadota</taxon>
        <taxon>Gammaproteobacteria</taxon>
        <taxon>sulfur-oxidizing symbionts</taxon>
    </lineage>
</organism>
<comment type="similarity">
    <text evidence="1">Belongs to the SCO1/2 family.</text>
</comment>
<dbReference type="PANTHER" id="PTHR12151:SF25">
    <property type="entry name" value="LINALOOL DEHYDRATASE_ISOMERASE DOMAIN-CONTAINING PROTEIN"/>
    <property type="match status" value="1"/>
</dbReference>
<dbReference type="Proteomes" id="UP000004491">
    <property type="component" value="Unassembled WGS sequence"/>
</dbReference>
<dbReference type="InterPro" id="IPR013766">
    <property type="entry name" value="Thioredoxin_domain"/>
</dbReference>
<keyword evidence="5" id="KW-0472">Membrane</keyword>
<evidence type="ECO:0000256" key="5">
    <source>
        <dbReference type="SAM" id="Phobius"/>
    </source>
</evidence>
<dbReference type="InterPro" id="IPR036249">
    <property type="entry name" value="Thioredoxin-like_sf"/>
</dbReference>
<dbReference type="EMBL" id="AFOC01000024">
    <property type="protein sequence ID" value="EGV51871.1"/>
    <property type="molecule type" value="Genomic_DNA"/>
</dbReference>
<feature type="transmembrane region" description="Helical" evidence="5">
    <location>
        <begin position="29"/>
        <end position="49"/>
    </location>
</feature>
<dbReference type="SUPFAM" id="SSF52833">
    <property type="entry name" value="Thioredoxin-like"/>
    <property type="match status" value="1"/>
</dbReference>
<dbReference type="Gene3D" id="3.40.30.10">
    <property type="entry name" value="Glutaredoxin"/>
    <property type="match status" value="1"/>
</dbReference>
<keyword evidence="8" id="KW-1185">Reference proteome</keyword>
<dbReference type="FunFam" id="3.40.30.10:FF:000013">
    <property type="entry name" value="Blast:Protein SCO1 homolog, mitochondrial"/>
    <property type="match status" value="1"/>
</dbReference>
<keyword evidence="5" id="KW-0812">Transmembrane</keyword>
<dbReference type="GO" id="GO:0046872">
    <property type="term" value="F:metal ion binding"/>
    <property type="evidence" value="ECO:0007669"/>
    <property type="project" value="UniProtKB-KW"/>
</dbReference>
<feature type="disulfide bond" description="Redox-active" evidence="4">
    <location>
        <begin position="101"/>
        <end position="105"/>
    </location>
</feature>
<evidence type="ECO:0000313" key="8">
    <source>
        <dbReference type="Proteomes" id="UP000004491"/>
    </source>
</evidence>
<evidence type="ECO:0000256" key="1">
    <source>
        <dbReference type="ARBA" id="ARBA00010996"/>
    </source>
</evidence>
<evidence type="ECO:0000256" key="4">
    <source>
        <dbReference type="PIRSR" id="PIRSR603782-2"/>
    </source>
</evidence>
<evidence type="ECO:0000313" key="7">
    <source>
        <dbReference type="EMBL" id="EGV51871.1"/>
    </source>
</evidence>
<comment type="caution">
    <text evidence="7">The sequence shown here is derived from an EMBL/GenBank/DDBJ whole genome shotgun (WGS) entry which is preliminary data.</text>
</comment>
<sequence length="212" mass="23882">MRWIQRWASPWRVTPETIRYLWEKLMQRYVLWGVILLLGGALLLVGLFWNPAGQEPAKHQVLSLQAKPTGGDFTLVSANGPLSLSDLHGQVVVLYFGYTWCPDICPTSLGMLSMALNELNEAEQEGLQVLFISVDPERDSIERLEEYSHYFHPKILGVTGSAEVLADVAKKYGAAYHRVEQPSETNYVVDHSADLYLIDRQGDAARDALSRH</sequence>
<feature type="domain" description="Thioredoxin" evidence="6">
    <location>
        <begin position="64"/>
        <end position="212"/>
    </location>
</feature>
<dbReference type="PANTHER" id="PTHR12151">
    <property type="entry name" value="ELECTRON TRANSPORT PROTIN SCO1/SENC FAMILY MEMBER"/>
    <property type="match status" value="1"/>
</dbReference>
<evidence type="ECO:0000259" key="6">
    <source>
        <dbReference type="PROSITE" id="PS51352"/>
    </source>
</evidence>
<dbReference type="InterPro" id="IPR003782">
    <property type="entry name" value="SCO1/SenC"/>
</dbReference>
<evidence type="ECO:0000256" key="2">
    <source>
        <dbReference type="ARBA" id="ARBA00023008"/>
    </source>
</evidence>
<evidence type="ECO:0000256" key="3">
    <source>
        <dbReference type="PIRSR" id="PIRSR603782-1"/>
    </source>
</evidence>
<keyword evidence="5" id="KW-1133">Transmembrane helix</keyword>
<dbReference type="AlphaFoldDB" id="G2DBY2"/>
<name>G2DBY2_9GAMM</name>
<dbReference type="CDD" id="cd02968">
    <property type="entry name" value="SCO"/>
    <property type="match status" value="1"/>
</dbReference>
<feature type="binding site" evidence="3">
    <location>
        <position position="105"/>
    </location>
    <ligand>
        <name>Cu cation</name>
        <dbReference type="ChEBI" id="CHEBI:23378"/>
    </ligand>
</feature>
<keyword evidence="4" id="KW-1015">Disulfide bond</keyword>
<feature type="binding site" evidence="3">
    <location>
        <position position="101"/>
    </location>
    <ligand>
        <name>Cu cation</name>
        <dbReference type="ChEBI" id="CHEBI:23378"/>
    </ligand>
</feature>
<keyword evidence="2 3" id="KW-0186">Copper</keyword>
<reference evidence="7" key="1">
    <citation type="journal article" date="2011" name="ISME J.">
        <title>The endosymbionts of the deep-sea tubeworms Riftia pachyptila and Tevnia jerichonana share an identical physiology as revealed by proteogenomic analyses.</title>
        <authorList>
            <person name="Gardebrecht A."/>
            <person name="Markert S."/>
            <person name="Felbeck H."/>
            <person name="Thuermer A."/>
            <person name="Albrecht D."/>
            <person name="Wollherr A."/>
            <person name="Kabisch J."/>
            <person name="Lehmann R."/>
            <person name="Daniel R."/>
            <person name="Liesegang H."/>
            <person name="Hecker M."/>
            <person name="Sievert S.M."/>
            <person name="Schweder T."/>
        </authorList>
    </citation>
    <scope>NUCLEOTIDE SEQUENCE [LARGE SCALE GENOMIC DNA]</scope>
</reference>
<proteinExistence type="inferred from homology"/>
<gene>
    <name evidence="7" type="ORF">Rifp1Sym_aw00190</name>
</gene>
<protein>
    <submittedName>
        <fullName evidence="7">Cytochrome oxidase biogenesis protein</fullName>
    </submittedName>
</protein>
<feature type="binding site" evidence="3">
    <location>
        <position position="191"/>
    </location>
    <ligand>
        <name>Cu cation</name>
        <dbReference type="ChEBI" id="CHEBI:23378"/>
    </ligand>
</feature>
<dbReference type="PATRIC" id="fig|1048808.3.peg.1107"/>
<accession>G2DBY2</accession>
<dbReference type="PROSITE" id="PS51352">
    <property type="entry name" value="THIOREDOXIN_2"/>
    <property type="match status" value="1"/>
</dbReference>